<organism evidence="1 2">
    <name type="scientific">Martelella lutilitoris</name>
    <dbReference type="NCBI Taxonomy" id="2583532"/>
    <lineage>
        <taxon>Bacteria</taxon>
        <taxon>Pseudomonadati</taxon>
        <taxon>Pseudomonadota</taxon>
        <taxon>Alphaproteobacteria</taxon>
        <taxon>Hyphomicrobiales</taxon>
        <taxon>Aurantimonadaceae</taxon>
        <taxon>Martelella</taxon>
    </lineage>
</organism>
<accession>A0A7T7HNC4</accession>
<dbReference type="EMBL" id="CP066786">
    <property type="protein sequence ID" value="QQM32311.1"/>
    <property type="molecule type" value="Genomic_DNA"/>
</dbReference>
<protein>
    <submittedName>
        <fullName evidence="1">Uncharacterized protein</fullName>
    </submittedName>
</protein>
<evidence type="ECO:0000313" key="2">
    <source>
        <dbReference type="Proteomes" id="UP000596083"/>
    </source>
</evidence>
<reference evidence="1 2" key="1">
    <citation type="submission" date="2020-12" db="EMBL/GenBank/DDBJ databases">
        <authorList>
            <person name="Zheng R.K."/>
            <person name="Sun C.M."/>
        </authorList>
    </citation>
    <scope>NUCLEOTIDE SEQUENCE [LARGE SCALE GENOMIC DNA]</scope>
    <source>
        <strain evidence="1 2">ZRK001</strain>
    </source>
</reference>
<gene>
    <name evidence="1" type="ORF">JET14_09340</name>
</gene>
<dbReference type="RefSeq" id="WP_200337768.1">
    <property type="nucleotide sequence ID" value="NZ_CP066786.1"/>
</dbReference>
<dbReference type="KEGG" id="mlut:JET14_09340"/>
<name>A0A7T7HNC4_9HYPH</name>
<proteinExistence type="predicted"/>
<sequence>MDVLTEDNRAGDRYADWRDAAHFEGEEAALLAFLQRIAEEDIATAEPRDASEMSEMMKALNIDPVEAEFQYRRLYYGMQANCAGCRAKERCRNDLACCTADRHFREYCENAEILSEMRADPDLLRFEG</sequence>
<evidence type="ECO:0000313" key="1">
    <source>
        <dbReference type="EMBL" id="QQM32311.1"/>
    </source>
</evidence>
<dbReference type="AlphaFoldDB" id="A0A7T7HNC4"/>
<dbReference type="Proteomes" id="UP000596083">
    <property type="component" value="Chromosome"/>
</dbReference>